<organism evidence="2 3">
    <name type="scientific">Roridomyces roridus</name>
    <dbReference type="NCBI Taxonomy" id="1738132"/>
    <lineage>
        <taxon>Eukaryota</taxon>
        <taxon>Fungi</taxon>
        <taxon>Dikarya</taxon>
        <taxon>Basidiomycota</taxon>
        <taxon>Agaricomycotina</taxon>
        <taxon>Agaricomycetes</taxon>
        <taxon>Agaricomycetidae</taxon>
        <taxon>Agaricales</taxon>
        <taxon>Marasmiineae</taxon>
        <taxon>Mycenaceae</taxon>
        <taxon>Roridomyces</taxon>
    </lineage>
</organism>
<gene>
    <name evidence="2" type="ORF">FB45DRAFT_874887</name>
</gene>
<keyword evidence="3" id="KW-1185">Reference proteome</keyword>
<evidence type="ECO:0000256" key="1">
    <source>
        <dbReference type="SAM" id="MobiDB-lite"/>
    </source>
</evidence>
<proteinExistence type="predicted"/>
<feature type="region of interest" description="Disordered" evidence="1">
    <location>
        <begin position="58"/>
        <end position="90"/>
    </location>
</feature>
<evidence type="ECO:0000313" key="2">
    <source>
        <dbReference type="EMBL" id="KAJ7612681.1"/>
    </source>
</evidence>
<protein>
    <submittedName>
        <fullName evidence="2">Uncharacterized protein</fullName>
    </submittedName>
</protein>
<comment type="caution">
    <text evidence="2">The sequence shown here is derived from an EMBL/GenBank/DDBJ whole genome shotgun (WGS) entry which is preliminary data.</text>
</comment>
<dbReference type="Proteomes" id="UP001221142">
    <property type="component" value="Unassembled WGS sequence"/>
</dbReference>
<name>A0AAD7B787_9AGAR</name>
<accession>A0AAD7B787</accession>
<evidence type="ECO:0000313" key="3">
    <source>
        <dbReference type="Proteomes" id="UP001221142"/>
    </source>
</evidence>
<dbReference type="EMBL" id="JARKIF010000030">
    <property type="protein sequence ID" value="KAJ7612681.1"/>
    <property type="molecule type" value="Genomic_DNA"/>
</dbReference>
<reference evidence="2" key="1">
    <citation type="submission" date="2023-03" db="EMBL/GenBank/DDBJ databases">
        <title>Massive genome expansion in bonnet fungi (Mycena s.s.) driven by repeated elements and novel gene families across ecological guilds.</title>
        <authorList>
            <consortium name="Lawrence Berkeley National Laboratory"/>
            <person name="Harder C.B."/>
            <person name="Miyauchi S."/>
            <person name="Viragh M."/>
            <person name="Kuo A."/>
            <person name="Thoen E."/>
            <person name="Andreopoulos B."/>
            <person name="Lu D."/>
            <person name="Skrede I."/>
            <person name="Drula E."/>
            <person name="Henrissat B."/>
            <person name="Morin E."/>
            <person name="Kohler A."/>
            <person name="Barry K."/>
            <person name="LaButti K."/>
            <person name="Morin E."/>
            <person name="Salamov A."/>
            <person name="Lipzen A."/>
            <person name="Mereny Z."/>
            <person name="Hegedus B."/>
            <person name="Baldrian P."/>
            <person name="Stursova M."/>
            <person name="Weitz H."/>
            <person name="Taylor A."/>
            <person name="Grigoriev I.V."/>
            <person name="Nagy L.G."/>
            <person name="Martin F."/>
            <person name="Kauserud H."/>
        </authorList>
    </citation>
    <scope>NUCLEOTIDE SEQUENCE</scope>
    <source>
        <strain evidence="2">9284</strain>
    </source>
</reference>
<dbReference type="AlphaFoldDB" id="A0AAD7B787"/>
<sequence>MSPNRDGVGDLRALFRQEEAAKRKGKDYSTCGAVCEGLRADSGPCVFITHALHLHHLDPSPPPGEPIKNPLAPGPNRRRPATPGPTSDACTTSALSRRLAANHDLAFSVPRLGYPSLRPLTVAPKCSVSRYVNLPPTGHATLHGEEQTEFYTRSAAPSFLPSILSDSRWLRKKERRSAIAHAEFAGSVQCGLSMVAR</sequence>